<comment type="function">
    <text evidence="10">Catalyzes the folate-dependent formation of 5-methyl-uridine at position 54 (M-5-U54) in all tRNAs.</text>
</comment>
<evidence type="ECO:0000256" key="3">
    <source>
        <dbReference type="ARBA" id="ARBA00022603"/>
    </source>
</evidence>
<dbReference type="NCBIfam" id="TIGR00137">
    <property type="entry name" value="gid_trmFO"/>
    <property type="match status" value="1"/>
</dbReference>
<dbReference type="Gene3D" id="3.50.50.60">
    <property type="entry name" value="FAD/NAD(P)-binding domain"/>
    <property type="match status" value="2"/>
</dbReference>
<evidence type="ECO:0000256" key="8">
    <source>
        <dbReference type="ARBA" id="ARBA00022857"/>
    </source>
</evidence>
<dbReference type="InterPro" id="IPR036188">
    <property type="entry name" value="FAD/NAD-bd_sf"/>
</dbReference>
<sequence>MRPGKMTEAHKTGLLGELVCSNSLRSDSTESAHGLIKQELEAAGSLIMAAARATSVPAGGCLAVDRNLFAEFITAKIRAHPNIKIVYGEVASLSSFDAKSAVILATGPLTSLTLAEELQKILGGQSLYFYDAISPIIDAESIDYEKAFFASRYGKGTGDDYLNCPMSAEEYDLFYNSLVNADKVSVRNFEDEKVFEGCMPIEVMAGRGKDTLRFGPLKPVGLIDPRTTLKPYAVIQLRAENIEKTSYNLVGCQTRLKYTEQSHVFRLVPGLEKAEFLRYGSIHRNTYIDSPRHLNKNLTLKSMPNIFIAGQITGVEGYLESTAMGLLAGIYTARKLRGLDEVLPSRYTACGSLIEHITGAAQPSTFQPSNINFGLLPPLSVPIRDKAKKRQAVVARALADWEAFVAASNR</sequence>
<evidence type="ECO:0000256" key="9">
    <source>
        <dbReference type="ARBA" id="ARBA00023027"/>
    </source>
</evidence>
<keyword evidence="9 10" id="KW-0520">NAD</keyword>
<dbReference type="Pfam" id="PF01134">
    <property type="entry name" value="GIDA"/>
    <property type="match status" value="1"/>
</dbReference>
<accession>D9MNX0</accession>
<dbReference type="InterPro" id="IPR002218">
    <property type="entry name" value="MnmG-rel"/>
</dbReference>
<feature type="domain" description="MnmG N-terminal" evidence="11">
    <location>
        <begin position="9"/>
        <end position="339"/>
    </location>
</feature>
<evidence type="ECO:0000313" key="12">
    <source>
        <dbReference type="EMBL" id="ADI87659.1"/>
    </source>
</evidence>
<keyword evidence="8 10" id="KW-0521">NADP</keyword>
<dbReference type="PANTHER" id="PTHR11806:SF2">
    <property type="entry name" value="METHYLENETETRAHYDROFOLATE--TRNA-(URACIL-5-)-METHYLTRANSFERASE TRMFO"/>
    <property type="match status" value="1"/>
</dbReference>
<name>D9MNX0_9BACT</name>
<dbReference type="InterPro" id="IPR004417">
    <property type="entry name" value="TrmFO"/>
</dbReference>
<dbReference type="EMBL" id="HM454279">
    <property type="protein sequence ID" value="ADI87659.1"/>
    <property type="molecule type" value="Genomic_DNA"/>
</dbReference>
<dbReference type="HAMAP" id="MF_01037">
    <property type="entry name" value="TrmFO"/>
    <property type="match status" value="1"/>
</dbReference>
<comment type="caution">
    <text evidence="10">Lacks conserved residue(s) required for the propagation of feature annotation.</text>
</comment>
<dbReference type="GO" id="GO:0030488">
    <property type="term" value="P:tRNA methylation"/>
    <property type="evidence" value="ECO:0007669"/>
    <property type="project" value="TreeGrafter"/>
</dbReference>
<evidence type="ECO:0000259" key="11">
    <source>
        <dbReference type="Pfam" id="PF01134"/>
    </source>
</evidence>
<evidence type="ECO:0000256" key="10">
    <source>
        <dbReference type="HAMAP-Rule" id="MF_01037"/>
    </source>
</evidence>
<dbReference type="GO" id="GO:0002098">
    <property type="term" value="P:tRNA wobble uridine modification"/>
    <property type="evidence" value="ECO:0007669"/>
    <property type="project" value="TreeGrafter"/>
</dbReference>
<protein>
    <recommendedName>
        <fullName evidence="10">Methylenetetrahydrofolate--tRNA-(uracil-5-)-methyltransferase TrmFO</fullName>
        <ecNumber evidence="10">2.1.1.74</ecNumber>
    </recommendedName>
    <alternativeName>
        <fullName evidence="10">Folate-dependent tRNA (uracil-5-)-methyltransferase</fullName>
    </alternativeName>
    <alternativeName>
        <fullName evidence="10">Folate-dependent tRNA(M-5-U54)-methyltransferase</fullName>
    </alternativeName>
</protein>
<comment type="catalytic activity">
    <reaction evidence="10">
        <text>uridine(54) in tRNA + (6R)-5,10-methylene-5,6,7,8-tetrahydrofolate + NADH + H(+) = 5-methyluridine(54) in tRNA + (6S)-5,6,7,8-tetrahydrofolate + NAD(+)</text>
        <dbReference type="Rhea" id="RHEA:16873"/>
        <dbReference type="Rhea" id="RHEA-COMP:10167"/>
        <dbReference type="Rhea" id="RHEA-COMP:10193"/>
        <dbReference type="ChEBI" id="CHEBI:15378"/>
        <dbReference type="ChEBI" id="CHEBI:15636"/>
        <dbReference type="ChEBI" id="CHEBI:57453"/>
        <dbReference type="ChEBI" id="CHEBI:57540"/>
        <dbReference type="ChEBI" id="CHEBI:57945"/>
        <dbReference type="ChEBI" id="CHEBI:65315"/>
        <dbReference type="ChEBI" id="CHEBI:74447"/>
        <dbReference type="EC" id="2.1.1.74"/>
    </reaction>
</comment>
<organism evidence="12">
    <name type="scientific">uncultured Nitrospirae bacterium MY2-1F</name>
    <dbReference type="NCBI Taxonomy" id="798576"/>
    <lineage>
        <taxon>Bacteria</taxon>
        <taxon>Pseudomonadati</taxon>
        <taxon>Nitrospirota</taxon>
        <taxon>environmental samples</taxon>
    </lineage>
</organism>
<comment type="catalytic activity">
    <reaction evidence="10">
        <text>uridine(54) in tRNA + (6R)-5,10-methylene-5,6,7,8-tetrahydrofolate + NADPH + H(+) = 5-methyluridine(54) in tRNA + (6S)-5,6,7,8-tetrahydrofolate + NADP(+)</text>
        <dbReference type="Rhea" id="RHEA:62372"/>
        <dbReference type="Rhea" id="RHEA-COMP:10167"/>
        <dbReference type="Rhea" id="RHEA-COMP:10193"/>
        <dbReference type="ChEBI" id="CHEBI:15378"/>
        <dbReference type="ChEBI" id="CHEBI:15636"/>
        <dbReference type="ChEBI" id="CHEBI:57453"/>
        <dbReference type="ChEBI" id="CHEBI:57783"/>
        <dbReference type="ChEBI" id="CHEBI:58349"/>
        <dbReference type="ChEBI" id="CHEBI:65315"/>
        <dbReference type="ChEBI" id="CHEBI:74447"/>
        <dbReference type="EC" id="2.1.1.74"/>
    </reaction>
</comment>
<dbReference type="PANTHER" id="PTHR11806">
    <property type="entry name" value="GLUCOSE INHIBITED DIVISION PROTEIN A"/>
    <property type="match status" value="1"/>
</dbReference>
<proteinExistence type="inferred from homology"/>
<comment type="cofactor">
    <cofactor evidence="1 10">
        <name>FAD</name>
        <dbReference type="ChEBI" id="CHEBI:57692"/>
    </cofactor>
</comment>
<evidence type="ECO:0000256" key="5">
    <source>
        <dbReference type="ARBA" id="ARBA00022679"/>
    </source>
</evidence>
<dbReference type="GO" id="GO:0005829">
    <property type="term" value="C:cytosol"/>
    <property type="evidence" value="ECO:0007669"/>
    <property type="project" value="TreeGrafter"/>
</dbReference>
<evidence type="ECO:0000256" key="2">
    <source>
        <dbReference type="ARBA" id="ARBA00022490"/>
    </source>
</evidence>
<dbReference type="EC" id="2.1.1.74" evidence="10"/>
<keyword evidence="7 10" id="KW-0274">FAD</keyword>
<keyword evidence="5 10" id="KW-0808">Transferase</keyword>
<comment type="similarity">
    <text evidence="10">Belongs to the MnmG family. TrmFO subfamily.</text>
</comment>
<evidence type="ECO:0000256" key="7">
    <source>
        <dbReference type="ARBA" id="ARBA00022827"/>
    </source>
</evidence>
<dbReference type="InterPro" id="IPR040131">
    <property type="entry name" value="MnmG_N"/>
</dbReference>
<evidence type="ECO:0000256" key="1">
    <source>
        <dbReference type="ARBA" id="ARBA00001974"/>
    </source>
</evidence>
<comment type="subcellular location">
    <subcellularLocation>
        <location evidence="10">Cytoplasm</location>
    </subcellularLocation>
</comment>
<evidence type="ECO:0000256" key="6">
    <source>
        <dbReference type="ARBA" id="ARBA00022694"/>
    </source>
</evidence>
<keyword evidence="6 10" id="KW-0819">tRNA processing</keyword>
<gene>
    <name evidence="10" type="primary">trmFO</name>
    <name evidence="12" type="ORF">LW1_0070</name>
</gene>
<dbReference type="NCBIfam" id="NF003739">
    <property type="entry name" value="PRK05335.1"/>
    <property type="match status" value="1"/>
</dbReference>
<keyword evidence="2 10" id="KW-0963">Cytoplasm</keyword>
<reference evidence="12" key="1">
    <citation type="journal article" date="2011" name="Appl. Environ. Microbiol.">
        <title>Metagenomic analysis reveals unexpected subgenomic diversity of magnetotactic bacteria within the phylum Nitrospirae.</title>
        <authorList>
            <person name="Lin W."/>
            <person name="Jogler C."/>
            <person name="Schuler D."/>
            <person name="Pan Y."/>
        </authorList>
    </citation>
    <scope>NUCLEOTIDE SEQUENCE</scope>
</reference>
<keyword evidence="3 10" id="KW-0489">Methyltransferase</keyword>
<dbReference type="SUPFAM" id="SSF51905">
    <property type="entry name" value="FAD/NAD(P)-binding domain"/>
    <property type="match status" value="1"/>
</dbReference>
<dbReference type="AlphaFoldDB" id="D9MNX0"/>
<keyword evidence="4 10" id="KW-0285">Flavoprotein</keyword>
<evidence type="ECO:0000256" key="4">
    <source>
        <dbReference type="ARBA" id="ARBA00022630"/>
    </source>
</evidence>
<dbReference type="GO" id="GO:0047151">
    <property type="term" value="F:tRNA (uracil(54)-C5)-methyltransferase activity, 5,10-methylenetetrahydrofolate-dependent"/>
    <property type="evidence" value="ECO:0007669"/>
    <property type="project" value="UniProtKB-UniRule"/>
</dbReference>
<dbReference type="GO" id="GO:0050660">
    <property type="term" value="F:flavin adenine dinucleotide binding"/>
    <property type="evidence" value="ECO:0007669"/>
    <property type="project" value="UniProtKB-UniRule"/>
</dbReference>